<evidence type="ECO:0000313" key="3">
    <source>
        <dbReference type="Proteomes" id="UP000558488"/>
    </source>
</evidence>
<gene>
    <name evidence="2" type="ORF">mPipKuh1_010095</name>
</gene>
<dbReference type="EMBL" id="JACAGB010000005">
    <property type="protein sequence ID" value="KAF6363098.1"/>
    <property type="molecule type" value="Genomic_DNA"/>
</dbReference>
<accession>A0A7J7YMQ3</accession>
<keyword evidence="3" id="KW-1185">Reference proteome</keyword>
<name>A0A7J7YMQ3_PIPKU</name>
<dbReference type="Proteomes" id="UP000558488">
    <property type="component" value="Unassembled WGS sequence"/>
</dbReference>
<reference evidence="2 3" key="1">
    <citation type="journal article" date="2020" name="Nature">
        <title>Six reference-quality genomes reveal evolution of bat adaptations.</title>
        <authorList>
            <person name="Jebb D."/>
            <person name="Huang Z."/>
            <person name="Pippel M."/>
            <person name="Hughes G.M."/>
            <person name="Lavrichenko K."/>
            <person name="Devanna P."/>
            <person name="Winkler S."/>
            <person name="Jermiin L.S."/>
            <person name="Skirmuntt E.C."/>
            <person name="Katzourakis A."/>
            <person name="Burkitt-Gray L."/>
            <person name="Ray D.A."/>
            <person name="Sullivan K.A.M."/>
            <person name="Roscito J.G."/>
            <person name="Kirilenko B.M."/>
            <person name="Davalos L.M."/>
            <person name="Corthals A.P."/>
            <person name="Power M.L."/>
            <person name="Jones G."/>
            <person name="Ransome R.D."/>
            <person name="Dechmann D.K.N."/>
            <person name="Locatelli A.G."/>
            <person name="Puechmaille S.J."/>
            <person name="Fedrigo O."/>
            <person name="Jarvis E.D."/>
            <person name="Hiller M."/>
            <person name="Vernes S.C."/>
            <person name="Myers E.W."/>
            <person name="Teeling E.C."/>
        </authorList>
    </citation>
    <scope>NUCLEOTIDE SEQUENCE [LARGE SCALE GENOMIC DNA]</scope>
    <source>
        <strain evidence="2">MPipKuh1</strain>
        <tissue evidence="2">Flight muscle</tissue>
    </source>
</reference>
<feature type="region of interest" description="Disordered" evidence="1">
    <location>
        <begin position="108"/>
        <end position="128"/>
    </location>
</feature>
<comment type="caution">
    <text evidence="2">The sequence shown here is derived from an EMBL/GenBank/DDBJ whole genome shotgun (WGS) entry which is preliminary data.</text>
</comment>
<protein>
    <submittedName>
        <fullName evidence="2">Uncharacterized protein</fullName>
    </submittedName>
</protein>
<organism evidence="2 3">
    <name type="scientific">Pipistrellus kuhlii</name>
    <name type="common">Kuhl's pipistrelle</name>
    <dbReference type="NCBI Taxonomy" id="59472"/>
    <lineage>
        <taxon>Eukaryota</taxon>
        <taxon>Metazoa</taxon>
        <taxon>Chordata</taxon>
        <taxon>Craniata</taxon>
        <taxon>Vertebrata</taxon>
        <taxon>Euteleostomi</taxon>
        <taxon>Mammalia</taxon>
        <taxon>Eutheria</taxon>
        <taxon>Laurasiatheria</taxon>
        <taxon>Chiroptera</taxon>
        <taxon>Yangochiroptera</taxon>
        <taxon>Vespertilionidae</taxon>
        <taxon>Pipistrellus</taxon>
    </lineage>
</organism>
<evidence type="ECO:0000313" key="2">
    <source>
        <dbReference type="EMBL" id="KAF6363098.1"/>
    </source>
</evidence>
<proteinExistence type="predicted"/>
<evidence type="ECO:0000256" key="1">
    <source>
        <dbReference type="SAM" id="MobiDB-lite"/>
    </source>
</evidence>
<sequence>MNERIPCRVPLLPKLEVPSNVSAMCSSDSVNHSPCVTCGCSGDTVPHPPPPWLLVLPEGRRWLQLLLTPPEHSELQQPGRFASLHLPVTWDCTAHSIHGVGLSHSFKPPSAPAQDFRTPVTKVSLSRT</sequence>
<dbReference type="AlphaFoldDB" id="A0A7J7YMQ3"/>